<comment type="caution">
    <text evidence="1">The sequence shown here is derived from an EMBL/GenBank/DDBJ whole genome shotgun (WGS) entry which is preliminary data.</text>
</comment>
<protein>
    <submittedName>
        <fullName evidence="1">Uncharacterized protein</fullName>
    </submittedName>
</protein>
<dbReference type="Proteomes" id="UP001497525">
    <property type="component" value="Unassembled WGS sequence"/>
</dbReference>
<evidence type="ECO:0000313" key="1">
    <source>
        <dbReference type="EMBL" id="CAL5133822.1"/>
    </source>
</evidence>
<dbReference type="EMBL" id="CAXLJL010000157">
    <property type="protein sequence ID" value="CAL5133822.1"/>
    <property type="molecule type" value="Genomic_DNA"/>
</dbReference>
<organism evidence="1 2">
    <name type="scientific">Calicophoron daubneyi</name>
    <name type="common">Rumen fluke</name>
    <name type="synonym">Paramphistomum daubneyi</name>
    <dbReference type="NCBI Taxonomy" id="300641"/>
    <lineage>
        <taxon>Eukaryota</taxon>
        <taxon>Metazoa</taxon>
        <taxon>Spiralia</taxon>
        <taxon>Lophotrochozoa</taxon>
        <taxon>Platyhelminthes</taxon>
        <taxon>Trematoda</taxon>
        <taxon>Digenea</taxon>
        <taxon>Plagiorchiida</taxon>
        <taxon>Pronocephalata</taxon>
        <taxon>Paramphistomoidea</taxon>
        <taxon>Paramphistomidae</taxon>
        <taxon>Calicophoron</taxon>
    </lineage>
</organism>
<dbReference type="AlphaFoldDB" id="A0AAV2TEC1"/>
<proteinExistence type="predicted"/>
<accession>A0AAV2TEC1</accession>
<gene>
    <name evidence="1" type="ORF">CDAUBV1_LOCUS7058</name>
</gene>
<name>A0AAV2TEC1_CALDB</name>
<reference evidence="1" key="1">
    <citation type="submission" date="2024-06" db="EMBL/GenBank/DDBJ databases">
        <authorList>
            <person name="Liu X."/>
            <person name="Lenzi L."/>
            <person name="Haldenby T S."/>
            <person name="Uol C."/>
        </authorList>
    </citation>
    <scope>NUCLEOTIDE SEQUENCE</scope>
</reference>
<evidence type="ECO:0000313" key="2">
    <source>
        <dbReference type="Proteomes" id="UP001497525"/>
    </source>
</evidence>
<sequence length="237" mass="26978">MFYPEPCSTANFNQSPQMGNCGFCGQSFSGEEDTEALVQTGYAFPTSTSYPVLGDDNYVEEFDYEYPDMPESPFGFGFSKSCSAYSLNSDIKANFSPSYLDCRLRYIRQTRRLQKYLRITPEGHLLVNDVRRSRRQPEFPSRQEGQCEYNQKPDNSLASLISTPKIRRIYAAFWNLESRQEVIRSKSVSHGAINTIDPRPICDSNRETTKPVLTHETILEDISDSPEETSKAEGQNP</sequence>